<dbReference type="PANTHER" id="PTHR45811">
    <property type="entry name" value="COPPER TRANSPORT PROTEIN FAMILY-RELATED"/>
    <property type="match status" value="1"/>
</dbReference>
<dbReference type="Proteomes" id="UP000316621">
    <property type="component" value="Chromosome 8"/>
</dbReference>
<dbReference type="OMA" id="CHYCSDD"/>
<sequence length="122" mass="13305">MRVLLLLQKAVLKLDVHDNKTKQKALKSVSGLEGVNSVSIDMEAKKITVIGDVDPVMIVCKLRKICFADIVSVGANKEPEKKKDPCETNIADLICALSKANYDPCHASGYYVENNPNSCVIS</sequence>
<dbReference type="AlphaFoldDB" id="A0A4Y7KGL0"/>
<proteinExistence type="inferred from homology"/>
<dbReference type="InterPro" id="IPR051863">
    <property type="entry name" value="HIPP"/>
</dbReference>
<evidence type="ECO:0000313" key="8">
    <source>
        <dbReference type="Proteomes" id="UP000316621"/>
    </source>
</evidence>
<evidence type="ECO:0000256" key="2">
    <source>
        <dbReference type="ARBA" id="ARBA00022723"/>
    </source>
</evidence>
<dbReference type="PANTHER" id="PTHR45811:SF80">
    <property type="entry name" value="COPPER TRANSPORT PROTEIN FAMILY-RELATED"/>
    <property type="match status" value="1"/>
</dbReference>
<accession>A0A4Y7KGL0</accession>
<keyword evidence="8" id="KW-1185">Reference proteome</keyword>
<evidence type="ECO:0000256" key="4">
    <source>
        <dbReference type="ARBA" id="ARBA00023289"/>
    </source>
</evidence>
<feature type="domain" description="HMA" evidence="6">
    <location>
        <begin position="7"/>
        <end position="73"/>
    </location>
</feature>
<dbReference type="InterPro" id="IPR006121">
    <property type="entry name" value="HMA_dom"/>
</dbReference>
<keyword evidence="3" id="KW-0449">Lipoprotein</keyword>
<keyword evidence="2" id="KW-0479">Metal-binding</keyword>
<name>A0A4Y7KGL0_PAPSO</name>
<evidence type="ECO:0000313" key="7">
    <source>
        <dbReference type="EMBL" id="RZC72494.1"/>
    </source>
</evidence>
<keyword evidence="1" id="KW-0488">Methylation</keyword>
<dbReference type="PROSITE" id="PS50846">
    <property type="entry name" value="HMA_2"/>
    <property type="match status" value="1"/>
</dbReference>
<dbReference type="InterPro" id="IPR036163">
    <property type="entry name" value="HMA_dom_sf"/>
</dbReference>
<dbReference type="GO" id="GO:0046872">
    <property type="term" value="F:metal ion binding"/>
    <property type="evidence" value="ECO:0007669"/>
    <property type="project" value="UniProtKB-KW"/>
</dbReference>
<gene>
    <name evidence="7" type="ORF">C5167_047967</name>
</gene>
<comment type="similarity">
    <text evidence="5">Belongs to the HIPP family.</text>
</comment>
<evidence type="ECO:0000256" key="1">
    <source>
        <dbReference type="ARBA" id="ARBA00022481"/>
    </source>
</evidence>
<evidence type="ECO:0000259" key="6">
    <source>
        <dbReference type="PROSITE" id="PS50846"/>
    </source>
</evidence>
<reference evidence="7 8" key="1">
    <citation type="journal article" date="2018" name="Science">
        <title>The opium poppy genome and morphinan production.</title>
        <authorList>
            <person name="Guo L."/>
            <person name="Winzer T."/>
            <person name="Yang X."/>
            <person name="Li Y."/>
            <person name="Ning Z."/>
            <person name="He Z."/>
            <person name="Teodor R."/>
            <person name="Lu Y."/>
            <person name="Bowser T.A."/>
            <person name="Graham I.A."/>
            <person name="Ye K."/>
        </authorList>
    </citation>
    <scope>NUCLEOTIDE SEQUENCE [LARGE SCALE GENOMIC DNA]</scope>
    <source>
        <strain evidence="8">cv. HN1</strain>
        <tissue evidence="7">Leaves</tissue>
    </source>
</reference>
<keyword evidence="4" id="KW-0636">Prenylation</keyword>
<protein>
    <recommendedName>
        <fullName evidence="6">HMA domain-containing protein</fullName>
    </recommendedName>
</protein>
<dbReference type="Pfam" id="PF00403">
    <property type="entry name" value="HMA"/>
    <property type="match status" value="1"/>
</dbReference>
<dbReference type="Gramene" id="RZC72494">
    <property type="protein sequence ID" value="RZC72494"/>
    <property type="gene ID" value="C5167_047967"/>
</dbReference>
<evidence type="ECO:0000256" key="3">
    <source>
        <dbReference type="ARBA" id="ARBA00023288"/>
    </source>
</evidence>
<dbReference type="Gene3D" id="3.30.70.100">
    <property type="match status" value="1"/>
</dbReference>
<dbReference type="SUPFAM" id="SSF55008">
    <property type="entry name" value="HMA, heavy metal-associated domain"/>
    <property type="match status" value="1"/>
</dbReference>
<evidence type="ECO:0000256" key="5">
    <source>
        <dbReference type="ARBA" id="ARBA00024045"/>
    </source>
</evidence>
<dbReference type="EMBL" id="CM010722">
    <property type="protein sequence ID" value="RZC72494.1"/>
    <property type="molecule type" value="Genomic_DNA"/>
</dbReference>
<organism evidence="7 8">
    <name type="scientific">Papaver somniferum</name>
    <name type="common">Opium poppy</name>
    <dbReference type="NCBI Taxonomy" id="3469"/>
    <lineage>
        <taxon>Eukaryota</taxon>
        <taxon>Viridiplantae</taxon>
        <taxon>Streptophyta</taxon>
        <taxon>Embryophyta</taxon>
        <taxon>Tracheophyta</taxon>
        <taxon>Spermatophyta</taxon>
        <taxon>Magnoliopsida</taxon>
        <taxon>Ranunculales</taxon>
        <taxon>Papaveraceae</taxon>
        <taxon>Papaveroideae</taxon>
        <taxon>Papaver</taxon>
    </lineage>
</organism>